<dbReference type="InterPro" id="IPR001584">
    <property type="entry name" value="Integrase_cat-core"/>
</dbReference>
<dbReference type="RefSeq" id="WP_005591959.1">
    <property type="nucleotide sequence ID" value="NZ_AFUE01000001.1"/>
</dbReference>
<dbReference type="Proteomes" id="UP000004274">
    <property type="component" value="Unassembled WGS sequence"/>
</dbReference>
<dbReference type="InterPro" id="IPR036397">
    <property type="entry name" value="RNaseH_sf"/>
</dbReference>
<sequence>MRDKLKQFNVPEEYLNTDAWEPVEISNLSDSEKEIFLRKKNAIDLYLSTSLTIKTISDETNMSASKIYRLVERCLTQNGDGYIYGYSALLPYTRINSNRYNKFKEFIIQYPVLNELVIKRFKLHKFNQISNLQTIHRSFLRWCYKNNITDNEYPFTLSDRGYKALLRYYKEWSDIQDRLKALSQTTRLTLEQLPTSCGLPLSEVEVDGHRIDAYFITEFQTPSGTWREAIIERPWILCAIDRSTRCILGYELVLKPEYDSLDLISCIENSIIPTNRFSSEKDDKPKAFPNQIFSDIEYALFDELHLDNAKAHLSDSFLNTLVNKLGIKVCYGKVAEPTRRGIIERFFKTLEENSFHTLPSTTGSSPKDPRRHSPEMQAQKYRISVEDLENITFSTILHYNNTPHSSLYGNSPLEDFRQKK</sequence>
<dbReference type="SUPFAM" id="SSF53098">
    <property type="entry name" value="Ribonuclease H-like"/>
    <property type="match status" value="1"/>
</dbReference>
<reference evidence="3 4" key="1">
    <citation type="submission" date="2011-05" db="EMBL/GenBank/DDBJ databases">
        <authorList>
            <person name="Durkin A.S."/>
            <person name="McCorrison J."/>
            <person name="Torralba M."/>
            <person name="Gillis M."/>
            <person name="Methe B."/>
            <person name="Sutton G."/>
            <person name="Nelson K.E."/>
        </authorList>
    </citation>
    <scope>NUCLEOTIDE SEQUENCE [LARGE SCALE GENOMIC DNA]</scope>
    <source>
        <strain evidence="3 4">ATCC 51100</strain>
    </source>
</reference>
<protein>
    <submittedName>
        <fullName evidence="3">Integrase core domain protein</fullName>
    </submittedName>
</protein>
<dbReference type="AlphaFoldDB" id="A0AAV3EHZ9"/>
<evidence type="ECO:0000313" key="3">
    <source>
        <dbReference type="EMBL" id="EGU69272.1"/>
    </source>
</evidence>
<evidence type="ECO:0000313" key="4">
    <source>
        <dbReference type="Proteomes" id="UP000004274"/>
    </source>
</evidence>
<dbReference type="InterPro" id="IPR012337">
    <property type="entry name" value="RNaseH-like_sf"/>
</dbReference>
<dbReference type="Gene3D" id="3.30.420.10">
    <property type="entry name" value="Ribonuclease H-like superfamily/Ribonuclease H"/>
    <property type="match status" value="1"/>
</dbReference>
<dbReference type="EMBL" id="AFUE01000001">
    <property type="protein sequence ID" value="EGU69272.1"/>
    <property type="molecule type" value="Genomic_DNA"/>
</dbReference>
<dbReference type="PROSITE" id="PS50994">
    <property type="entry name" value="INTEGRASE"/>
    <property type="match status" value="1"/>
</dbReference>
<gene>
    <name evidence="3" type="ORF">HMPREF9960_0428</name>
</gene>
<evidence type="ECO:0000259" key="2">
    <source>
        <dbReference type="PROSITE" id="PS50994"/>
    </source>
</evidence>
<organism evidence="3 4">
    <name type="scientific">Streptococcus cristatus ATCC 51100</name>
    <dbReference type="NCBI Taxonomy" id="889201"/>
    <lineage>
        <taxon>Bacteria</taxon>
        <taxon>Bacillati</taxon>
        <taxon>Bacillota</taxon>
        <taxon>Bacilli</taxon>
        <taxon>Lactobacillales</taxon>
        <taxon>Streptococcaceae</taxon>
        <taxon>Streptococcus</taxon>
    </lineage>
</organism>
<comment type="caution">
    <text evidence="3">The sequence shown here is derived from an EMBL/GenBank/DDBJ whole genome shotgun (WGS) entry which is preliminary data.</text>
</comment>
<dbReference type="GO" id="GO:0015074">
    <property type="term" value="P:DNA integration"/>
    <property type="evidence" value="ECO:0007669"/>
    <property type="project" value="InterPro"/>
</dbReference>
<name>A0AAV3EHZ9_STRCR</name>
<evidence type="ECO:0000256" key="1">
    <source>
        <dbReference type="SAM" id="MobiDB-lite"/>
    </source>
</evidence>
<dbReference type="GO" id="GO:0003676">
    <property type="term" value="F:nucleic acid binding"/>
    <property type="evidence" value="ECO:0007669"/>
    <property type="project" value="InterPro"/>
</dbReference>
<accession>A0AAV3EHZ9</accession>
<proteinExistence type="predicted"/>
<feature type="region of interest" description="Disordered" evidence="1">
    <location>
        <begin position="357"/>
        <end position="376"/>
    </location>
</feature>
<feature type="domain" description="Integrase catalytic" evidence="2">
    <location>
        <begin position="190"/>
        <end position="420"/>
    </location>
</feature>